<dbReference type="GO" id="GO:0006508">
    <property type="term" value="P:proteolysis"/>
    <property type="evidence" value="ECO:0007669"/>
    <property type="project" value="UniProtKB-KW"/>
</dbReference>
<feature type="domain" description="NlpC/P60" evidence="8">
    <location>
        <begin position="339"/>
        <end position="456"/>
    </location>
</feature>
<feature type="domain" description="SH3b" evidence="7">
    <location>
        <begin position="112"/>
        <end position="176"/>
    </location>
</feature>
<feature type="region of interest" description="Disordered" evidence="5">
    <location>
        <begin position="186"/>
        <end position="338"/>
    </location>
</feature>
<keyword evidence="6" id="KW-0732">Signal</keyword>
<keyword evidence="2" id="KW-0645">Protease</keyword>
<dbReference type="EMBL" id="DVFT01000012">
    <property type="protein sequence ID" value="HIQ95090.1"/>
    <property type="molecule type" value="Genomic_DNA"/>
</dbReference>
<feature type="chain" id="PRO_5039285298" evidence="6">
    <location>
        <begin position="29"/>
        <end position="456"/>
    </location>
</feature>
<keyword evidence="3" id="KW-0378">Hydrolase</keyword>
<evidence type="ECO:0000256" key="3">
    <source>
        <dbReference type="ARBA" id="ARBA00022801"/>
    </source>
</evidence>
<evidence type="ECO:0000256" key="6">
    <source>
        <dbReference type="SAM" id="SignalP"/>
    </source>
</evidence>
<reference evidence="9" key="1">
    <citation type="submission" date="2020-10" db="EMBL/GenBank/DDBJ databases">
        <authorList>
            <person name="Gilroy R."/>
        </authorList>
    </citation>
    <scope>NUCLEOTIDE SEQUENCE</scope>
    <source>
        <strain evidence="9">ChiSjej3B21-11622</strain>
    </source>
</reference>
<dbReference type="Proteomes" id="UP000886886">
    <property type="component" value="Unassembled WGS sequence"/>
</dbReference>
<evidence type="ECO:0000259" key="8">
    <source>
        <dbReference type="PROSITE" id="PS51935"/>
    </source>
</evidence>
<dbReference type="PANTHER" id="PTHR47053">
    <property type="entry name" value="MUREIN DD-ENDOPEPTIDASE MEPH-RELATED"/>
    <property type="match status" value="1"/>
</dbReference>
<evidence type="ECO:0000313" key="10">
    <source>
        <dbReference type="Proteomes" id="UP000886886"/>
    </source>
</evidence>
<dbReference type="Gene3D" id="3.90.1720.10">
    <property type="entry name" value="endopeptidase domain like (from Nostoc punctiforme)"/>
    <property type="match status" value="1"/>
</dbReference>
<keyword evidence="4" id="KW-0788">Thiol protease</keyword>
<reference evidence="9" key="2">
    <citation type="journal article" date="2021" name="PeerJ">
        <title>Extensive microbial diversity within the chicken gut microbiome revealed by metagenomics and culture.</title>
        <authorList>
            <person name="Gilroy R."/>
            <person name="Ravi A."/>
            <person name="Getino M."/>
            <person name="Pursley I."/>
            <person name="Horton D.L."/>
            <person name="Alikhan N.F."/>
            <person name="Baker D."/>
            <person name="Gharbi K."/>
            <person name="Hall N."/>
            <person name="Watson M."/>
            <person name="Adriaenssens E.M."/>
            <person name="Foster-Nyarko E."/>
            <person name="Jarju S."/>
            <person name="Secka A."/>
            <person name="Antonio M."/>
            <person name="Oren A."/>
            <person name="Chaudhuri R.R."/>
            <person name="La Ragione R."/>
            <person name="Hildebrand F."/>
            <person name="Pallen M.J."/>
        </authorList>
    </citation>
    <scope>NUCLEOTIDE SEQUENCE</scope>
    <source>
        <strain evidence="9">ChiSjej3B21-11622</strain>
    </source>
</reference>
<evidence type="ECO:0000256" key="2">
    <source>
        <dbReference type="ARBA" id="ARBA00022670"/>
    </source>
</evidence>
<evidence type="ECO:0000256" key="1">
    <source>
        <dbReference type="ARBA" id="ARBA00007074"/>
    </source>
</evidence>
<protein>
    <submittedName>
        <fullName evidence="9">C40 family peptidase</fullName>
    </submittedName>
</protein>
<name>A0A9D1CZG6_9FIRM</name>
<organism evidence="9 10">
    <name type="scientific">Candidatus Limivivens merdigallinarum</name>
    <dbReference type="NCBI Taxonomy" id="2840859"/>
    <lineage>
        <taxon>Bacteria</taxon>
        <taxon>Bacillati</taxon>
        <taxon>Bacillota</taxon>
        <taxon>Clostridia</taxon>
        <taxon>Lachnospirales</taxon>
        <taxon>Lachnospiraceae</taxon>
        <taxon>Lachnospiraceae incertae sedis</taxon>
        <taxon>Candidatus Limivivens</taxon>
    </lineage>
</organism>
<evidence type="ECO:0000259" key="7">
    <source>
        <dbReference type="PROSITE" id="PS51781"/>
    </source>
</evidence>
<dbReference type="InterPro" id="IPR038765">
    <property type="entry name" value="Papain-like_cys_pep_sf"/>
</dbReference>
<evidence type="ECO:0000256" key="5">
    <source>
        <dbReference type="SAM" id="MobiDB-lite"/>
    </source>
</evidence>
<evidence type="ECO:0000256" key="4">
    <source>
        <dbReference type="ARBA" id="ARBA00022807"/>
    </source>
</evidence>
<proteinExistence type="inferred from homology"/>
<feature type="signal peptide" evidence="6">
    <location>
        <begin position="1"/>
        <end position="28"/>
    </location>
</feature>
<comment type="similarity">
    <text evidence="1">Belongs to the peptidase C40 family.</text>
</comment>
<dbReference type="Gene3D" id="2.30.30.40">
    <property type="entry name" value="SH3 Domains"/>
    <property type="match status" value="2"/>
</dbReference>
<dbReference type="SUPFAM" id="SSF54001">
    <property type="entry name" value="Cysteine proteinases"/>
    <property type="match status" value="1"/>
</dbReference>
<feature type="compositionally biased region" description="Polar residues" evidence="5">
    <location>
        <begin position="201"/>
        <end position="226"/>
    </location>
</feature>
<dbReference type="PANTHER" id="PTHR47053:SF1">
    <property type="entry name" value="MUREIN DD-ENDOPEPTIDASE MEPH-RELATED"/>
    <property type="match status" value="1"/>
</dbReference>
<dbReference type="InterPro" id="IPR051202">
    <property type="entry name" value="Peptidase_C40"/>
</dbReference>
<dbReference type="InterPro" id="IPR000064">
    <property type="entry name" value="NLP_P60_dom"/>
</dbReference>
<evidence type="ECO:0000313" key="9">
    <source>
        <dbReference type="EMBL" id="HIQ95090.1"/>
    </source>
</evidence>
<comment type="caution">
    <text evidence="9">The sequence shown here is derived from an EMBL/GenBank/DDBJ whole genome shotgun (WGS) entry which is preliminary data.</text>
</comment>
<sequence length="456" mass="49189">MKGKVTKTLAFCLAGCMVLSLQGVQVMAAEEENSPEIGDLVFAQCEDYINIREEDSMDSEVVAKIYNNSAATIEGESGDWYKIHSGNAVGYVKKEYFATGEEADAIAQTVGYDVARIQTQELNIRLNPNEESTVLTSAYLGDELEIVEYDNGAWMTVVTEDGIYGYVNAYYVDAVTYYPVAETTQEEEERRAAEQSFEESTAAQAESTSTEYTETPATESAVSETESYVAETEAPATESYVPETETPATESYVPETEAPMTESYVPETEAPATESYVPETEAPETESYVPETETPATESYVPETEAPATEGYVPETEAPTTENYVPETEAPATESTSDYSLGQQIADYAVQFIGNPYEWGGTSLTNGADCSGFTQSVLANFGIGIARVAADQAAGGTYVSLDNIQPGDLVFYGSGGIDHVAIYIGGGQIVHAANSESGIITSSLYYSTPVSVSRYW</sequence>
<dbReference type="Pfam" id="PF08239">
    <property type="entry name" value="SH3_3"/>
    <property type="match status" value="2"/>
</dbReference>
<dbReference type="GO" id="GO:0008234">
    <property type="term" value="F:cysteine-type peptidase activity"/>
    <property type="evidence" value="ECO:0007669"/>
    <property type="project" value="UniProtKB-KW"/>
</dbReference>
<dbReference type="SMART" id="SM00287">
    <property type="entry name" value="SH3b"/>
    <property type="match status" value="2"/>
</dbReference>
<dbReference type="Pfam" id="PF00877">
    <property type="entry name" value="NLPC_P60"/>
    <property type="match status" value="1"/>
</dbReference>
<dbReference type="AlphaFoldDB" id="A0A9D1CZG6"/>
<gene>
    <name evidence="9" type="ORF">IAB26_00865</name>
</gene>
<accession>A0A9D1CZG6</accession>
<dbReference type="PROSITE" id="PS51935">
    <property type="entry name" value="NLPC_P60"/>
    <property type="match status" value="1"/>
</dbReference>
<dbReference type="InterPro" id="IPR003646">
    <property type="entry name" value="SH3-like_bac-type"/>
</dbReference>
<dbReference type="PROSITE" id="PS51781">
    <property type="entry name" value="SH3B"/>
    <property type="match status" value="1"/>
</dbReference>